<dbReference type="PROSITE" id="PS00108">
    <property type="entry name" value="PROTEIN_KINASE_ST"/>
    <property type="match status" value="1"/>
</dbReference>
<protein>
    <recommendedName>
        <fullName evidence="8">Protein kinase domain-containing protein</fullName>
    </recommendedName>
</protein>
<dbReference type="InterPro" id="IPR011009">
    <property type="entry name" value="Kinase-like_dom_sf"/>
</dbReference>
<feature type="transmembrane region" description="Helical" evidence="7">
    <location>
        <begin position="566"/>
        <end position="585"/>
    </location>
</feature>
<evidence type="ECO:0000256" key="7">
    <source>
        <dbReference type="SAM" id="Phobius"/>
    </source>
</evidence>
<dbReference type="SUPFAM" id="SSF56112">
    <property type="entry name" value="Protein kinase-like (PK-like)"/>
    <property type="match status" value="1"/>
</dbReference>
<dbReference type="Proteomes" id="UP001501237">
    <property type="component" value="Unassembled WGS sequence"/>
</dbReference>
<name>A0ABP6PZF2_9ACTN</name>
<feature type="transmembrane region" description="Helical" evidence="7">
    <location>
        <begin position="536"/>
        <end position="560"/>
    </location>
</feature>
<dbReference type="Gene3D" id="1.10.510.10">
    <property type="entry name" value="Transferase(Phosphotransferase) domain 1"/>
    <property type="match status" value="1"/>
</dbReference>
<reference evidence="10" key="1">
    <citation type="journal article" date="2019" name="Int. J. Syst. Evol. Microbiol.">
        <title>The Global Catalogue of Microorganisms (GCM) 10K type strain sequencing project: providing services to taxonomists for standard genome sequencing and annotation.</title>
        <authorList>
            <consortium name="The Broad Institute Genomics Platform"/>
            <consortium name="The Broad Institute Genome Sequencing Center for Infectious Disease"/>
            <person name="Wu L."/>
            <person name="Ma J."/>
        </authorList>
    </citation>
    <scope>NUCLEOTIDE SEQUENCE [LARGE SCALE GENOMIC DNA]</scope>
    <source>
        <strain evidence="10">JCM 9377</strain>
    </source>
</reference>
<keyword evidence="3" id="KW-0418">Kinase</keyword>
<proteinExistence type="predicted"/>
<evidence type="ECO:0000256" key="6">
    <source>
        <dbReference type="SAM" id="MobiDB-lite"/>
    </source>
</evidence>
<feature type="region of interest" description="Disordered" evidence="6">
    <location>
        <begin position="272"/>
        <end position="457"/>
    </location>
</feature>
<gene>
    <name evidence="9" type="ORF">GCM10010468_09000</name>
</gene>
<feature type="compositionally biased region" description="Gly residues" evidence="6">
    <location>
        <begin position="418"/>
        <end position="436"/>
    </location>
</feature>
<feature type="binding site" evidence="5">
    <location>
        <position position="35"/>
    </location>
    <ligand>
        <name>ATP</name>
        <dbReference type="ChEBI" id="CHEBI:30616"/>
    </ligand>
</feature>
<keyword evidence="1" id="KW-0808">Transferase</keyword>
<sequence>MDSIGPYRLAEVLGEGGMGVVRKGTDPVGRTVAVKLLRGGAGDPIALRRLAREVDTMRRVRSPFVAQIVDADVTADPPYIVTEYVQGRTLEQRVAERGVLDPPALKILAEGLAEALAAIHAAGIVHRDLKPGNVMFRENGQPILIDFGIAQPVDATRLTSAGMVIGTPGYLSPEILNGDEFRAPADVHAWAGTLIFAATGRPPFGTGTFEQVFYKIIQGTADLDGVPAPLLPVLRGAMTANPAERPTAKELAHLCSRLDVSVTMIDHTFFDQPRHQFHSPPPPGDEPDPTLFRPPRPVQEIPVQRAGGWGQPSQEAPSQRPPAWQPQPAERLPQPRDFVGHLPPVAPPPAPPPPGPDPYGDLYGDGRPHPATGGNGLAAAPPPPYADPYGTVNDGPYQQSYAPQPQRTGRQPGEHHGGQPGAQQGGQPGGQQGGWPQGDERATRTPRTRTDEPREADARKPYGLYKLISLGLLAAILGLTWAIPVKALVFVLGLAVVLRASDRAAKGMESRRVRRGERPTDVLTTLMRAPLHLPGALITSALVTLLGLFCSAVLLAFLVVGGQDTTHALTLSIGLMVVLQFWGPGGTSTRRQTARLLAGTLPRREAATVGALCVCAAAAVMVLFSLNQTPDLSPFGGFAGRLTDWRETVQGWLGG</sequence>
<evidence type="ECO:0000259" key="8">
    <source>
        <dbReference type="PROSITE" id="PS50011"/>
    </source>
</evidence>
<keyword evidence="7" id="KW-0812">Transmembrane</keyword>
<dbReference type="Pfam" id="PF00069">
    <property type="entry name" value="Pkinase"/>
    <property type="match status" value="1"/>
</dbReference>
<feature type="domain" description="Protein kinase" evidence="8">
    <location>
        <begin position="7"/>
        <end position="270"/>
    </location>
</feature>
<keyword evidence="2 5" id="KW-0547">Nucleotide-binding</keyword>
<evidence type="ECO:0000256" key="1">
    <source>
        <dbReference type="ARBA" id="ARBA00022679"/>
    </source>
</evidence>
<organism evidence="9 10">
    <name type="scientific">Actinocorallia longicatena</name>
    <dbReference type="NCBI Taxonomy" id="111803"/>
    <lineage>
        <taxon>Bacteria</taxon>
        <taxon>Bacillati</taxon>
        <taxon>Actinomycetota</taxon>
        <taxon>Actinomycetes</taxon>
        <taxon>Streptosporangiales</taxon>
        <taxon>Thermomonosporaceae</taxon>
        <taxon>Actinocorallia</taxon>
    </lineage>
</organism>
<feature type="compositionally biased region" description="Basic and acidic residues" evidence="6">
    <location>
        <begin position="438"/>
        <end position="457"/>
    </location>
</feature>
<evidence type="ECO:0000256" key="4">
    <source>
        <dbReference type="ARBA" id="ARBA00022840"/>
    </source>
</evidence>
<keyword evidence="7" id="KW-1133">Transmembrane helix</keyword>
<evidence type="ECO:0000313" key="10">
    <source>
        <dbReference type="Proteomes" id="UP001501237"/>
    </source>
</evidence>
<comment type="caution">
    <text evidence="9">The sequence shown here is derived from an EMBL/GenBank/DDBJ whole genome shotgun (WGS) entry which is preliminary data.</text>
</comment>
<dbReference type="SMART" id="SM00220">
    <property type="entry name" value="S_TKc"/>
    <property type="match status" value="1"/>
</dbReference>
<evidence type="ECO:0000313" key="9">
    <source>
        <dbReference type="EMBL" id="GAA3197713.1"/>
    </source>
</evidence>
<feature type="transmembrane region" description="Helical" evidence="7">
    <location>
        <begin position="606"/>
        <end position="626"/>
    </location>
</feature>
<dbReference type="PROSITE" id="PS00107">
    <property type="entry name" value="PROTEIN_KINASE_ATP"/>
    <property type="match status" value="1"/>
</dbReference>
<dbReference type="PANTHER" id="PTHR43289">
    <property type="entry name" value="MITOGEN-ACTIVATED PROTEIN KINASE KINASE KINASE 20-RELATED"/>
    <property type="match status" value="1"/>
</dbReference>
<dbReference type="PROSITE" id="PS50011">
    <property type="entry name" value="PROTEIN_KINASE_DOM"/>
    <property type="match status" value="1"/>
</dbReference>
<dbReference type="RefSeq" id="WP_344822421.1">
    <property type="nucleotide sequence ID" value="NZ_BAAAUV010000002.1"/>
</dbReference>
<dbReference type="InterPro" id="IPR008271">
    <property type="entry name" value="Ser/Thr_kinase_AS"/>
</dbReference>
<keyword evidence="4 5" id="KW-0067">ATP-binding</keyword>
<keyword evidence="7" id="KW-0472">Membrane</keyword>
<dbReference type="PANTHER" id="PTHR43289:SF34">
    <property type="entry name" value="SERINE_THREONINE-PROTEIN KINASE YBDM-RELATED"/>
    <property type="match status" value="1"/>
</dbReference>
<feature type="compositionally biased region" description="Polar residues" evidence="6">
    <location>
        <begin position="396"/>
        <end position="408"/>
    </location>
</feature>
<feature type="transmembrane region" description="Helical" evidence="7">
    <location>
        <begin position="487"/>
        <end position="505"/>
    </location>
</feature>
<dbReference type="EMBL" id="BAAAUV010000002">
    <property type="protein sequence ID" value="GAA3197713.1"/>
    <property type="molecule type" value="Genomic_DNA"/>
</dbReference>
<evidence type="ECO:0000256" key="3">
    <source>
        <dbReference type="ARBA" id="ARBA00022777"/>
    </source>
</evidence>
<dbReference type="CDD" id="cd14014">
    <property type="entry name" value="STKc_PknB_like"/>
    <property type="match status" value="1"/>
</dbReference>
<keyword evidence="10" id="KW-1185">Reference proteome</keyword>
<evidence type="ECO:0000256" key="2">
    <source>
        <dbReference type="ARBA" id="ARBA00022741"/>
    </source>
</evidence>
<accession>A0ABP6PZF2</accession>
<dbReference type="InterPro" id="IPR017441">
    <property type="entry name" value="Protein_kinase_ATP_BS"/>
</dbReference>
<evidence type="ECO:0000256" key="5">
    <source>
        <dbReference type="PROSITE-ProRule" id="PRU10141"/>
    </source>
</evidence>
<dbReference type="InterPro" id="IPR000719">
    <property type="entry name" value="Prot_kinase_dom"/>
</dbReference>
<feature type="compositionally biased region" description="Pro residues" evidence="6">
    <location>
        <begin position="344"/>
        <end position="357"/>
    </location>
</feature>